<dbReference type="GO" id="GO:0003676">
    <property type="term" value="F:nucleic acid binding"/>
    <property type="evidence" value="ECO:0007669"/>
    <property type="project" value="InterPro"/>
</dbReference>
<dbReference type="PANTHER" id="PTHR35871">
    <property type="entry name" value="EXPRESSED PROTEIN"/>
    <property type="match status" value="1"/>
</dbReference>
<dbReference type="EMBL" id="KV429319">
    <property type="protein sequence ID" value="KZT63047.1"/>
    <property type="molecule type" value="Genomic_DNA"/>
</dbReference>
<gene>
    <name evidence="1" type="ORF">DAEQUDRAFT_681078</name>
</gene>
<reference evidence="1 2" key="1">
    <citation type="journal article" date="2016" name="Mol. Biol. Evol.">
        <title>Comparative Genomics of Early-Diverging Mushroom-Forming Fungi Provides Insights into the Origins of Lignocellulose Decay Capabilities.</title>
        <authorList>
            <person name="Nagy L.G."/>
            <person name="Riley R."/>
            <person name="Tritt A."/>
            <person name="Adam C."/>
            <person name="Daum C."/>
            <person name="Floudas D."/>
            <person name="Sun H."/>
            <person name="Yadav J.S."/>
            <person name="Pangilinan J."/>
            <person name="Larsson K.H."/>
            <person name="Matsuura K."/>
            <person name="Barry K."/>
            <person name="Labutti K."/>
            <person name="Kuo R."/>
            <person name="Ohm R.A."/>
            <person name="Bhattacharya S.S."/>
            <person name="Shirouzu T."/>
            <person name="Yoshinaga Y."/>
            <person name="Martin F.M."/>
            <person name="Grigoriev I.V."/>
            <person name="Hibbett D.S."/>
        </authorList>
    </citation>
    <scope>NUCLEOTIDE SEQUENCE [LARGE SCALE GENOMIC DNA]</scope>
    <source>
        <strain evidence="1 2">L-15889</strain>
    </source>
</reference>
<organism evidence="1 2">
    <name type="scientific">Daedalea quercina L-15889</name>
    <dbReference type="NCBI Taxonomy" id="1314783"/>
    <lineage>
        <taxon>Eukaryota</taxon>
        <taxon>Fungi</taxon>
        <taxon>Dikarya</taxon>
        <taxon>Basidiomycota</taxon>
        <taxon>Agaricomycotina</taxon>
        <taxon>Agaricomycetes</taxon>
        <taxon>Polyporales</taxon>
        <taxon>Fomitopsis</taxon>
    </lineage>
</organism>
<dbReference type="AlphaFoldDB" id="A0A165KEX4"/>
<sequence length="187" mass="21902">NSRPQALYFPDGHERAGDFKGMVVILKECGYMDVDSLRAECKDFKCPPHVERCCCRRLLYNEPDFREVESLVETHCKSRGYEIVFLLRFHCELNPIEQCWGFTKRKYHEYLPSSLEADLERNVVSALSTITIELIRWFFIRTQHFMDAYCKGLTGKQALWATKKYHGHCLLPESTLAELDEQDHDTS</sequence>
<name>A0A165KEX4_9APHY</name>
<dbReference type="PANTHER" id="PTHR35871:SF1">
    <property type="entry name" value="CXC1-LIKE CYSTEINE CLUSTER ASSOCIATED WITH KDZ TRANSPOSASES DOMAIN-CONTAINING PROTEIN"/>
    <property type="match status" value="1"/>
</dbReference>
<keyword evidence="2" id="KW-1185">Reference proteome</keyword>
<protein>
    <submittedName>
        <fullName evidence="1">Uncharacterized protein</fullName>
    </submittedName>
</protein>
<evidence type="ECO:0000313" key="1">
    <source>
        <dbReference type="EMBL" id="KZT63047.1"/>
    </source>
</evidence>
<feature type="non-terminal residue" evidence="1">
    <location>
        <position position="1"/>
    </location>
</feature>
<dbReference type="InterPro" id="IPR036397">
    <property type="entry name" value="RNaseH_sf"/>
</dbReference>
<evidence type="ECO:0000313" key="2">
    <source>
        <dbReference type="Proteomes" id="UP000076727"/>
    </source>
</evidence>
<dbReference type="Proteomes" id="UP000076727">
    <property type="component" value="Unassembled WGS sequence"/>
</dbReference>
<proteinExistence type="predicted"/>
<accession>A0A165KEX4</accession>
<dbReference type="OrthoDB" id="6511194at2759"/>
<dbReference type="Gene3D" id="3.30.420.10">
    <property type="entry name" value="Ribonuclease H-like superfamily/Ribonuclease H"/>
    <property type="match status" value="1"/>
</dbReference>